<sequence>MKTGWLCQWNRPLDNYPASNPALQNAHSCRTATHKHEEVRLRGEAIHPRDMPSLG</sequence>
<gene>
    <name evidence="1" type="ORF">BD310DRAFT_46473</name>
</gene>
<keyword evidence="2" id="KW-1185">Reference proteome</keyword>
<evidence type="ECO:0000313" key="1">
    <source>
        <dbReference type="EMBL" id="TBU66188.1"/>
    </source>
</evidence>
<proteinExistence type="predicted"/>
<protein>
    <submittedName>
        <fullName evidence="1">Uncharacterized protein</fullName>
    </submittedName>
</protein>
<reference evidence="1 2" key="1">
    <citation type="submission" date="2019-01" db="EMBL/GenBank/DDBJ databases">
        <title>Draft genome sequences of three monokaryotic isolates of the white-rot basidiomycete fungus Dichomitus squalens.</title>
        <authorList>
            <consortium name="DOE Joint Genome Institute"/>
            <person name="Lopez S.C."/>
            <person name="Andreopoulos B."/>
            <person name="Pangilinan J."/>
            <person name="Lipzen A."/>
            <person name="Riley R."/>
            <person name="Ahrendt S."/>
            <person name="Ng V."/>
            <person name="Barry K."/>
            <person name="Daum C."/>
            <person name="Grigoriev I.V."/>
            <person name="Hilden K.S."/>
            <person name="Makela M.R."/>
            <person name="de Vries R.P."/>
        </authorList>
    </citation>
    <scope>NUCLEOTIDE SEQUENCE [LARGE SCALE GENOMIC DNA]</scope>
    <source>
        <strain evidence="1 2">CBS 464.89</strain>
    </source>
</reference>
<dbReference type="Proteomes" id="UP000292082">
    <property type="component" value="Unassembled WGS sequence"/>
</dbReference>
<evidence type="ECO:0000313" key="2">
    <source>
        <dbReference type="Proteomes" id="UP000292082"/>
    </source>
</evidence>
<dbReference type="AlphaFoldDB" id="A0A4Q9PAG5"/>
<name>A0A4Q9PAG5_9APHY</name>
<accession>A0A4Q9PAG5</accession>
<dbReference type="EMBL" id="ML145084">
    <property type="protein sequence ID" value="TBU66188.1"/>
    <property type="molecule type" value="Genomic_DNA"/>
</dbReference>
<organism evidence="1 2">
    <name type="scientific">Dichomitus squalens</name>
    <dbReference type="NCBI Taxonomy" id="114155"/>
    <lineage>
        <taxon>Eukaryota</taxon>
        <taxon>Fungi</taxon>
        <taxon>Dikarya</taxon>
        <taxon>Basidiomycota</taxon>
        <taxon>Agaricomycotina</taxon>
        <taxon>Agaricomycetes</taxon>
        <taxon>Polyporales</taxon>
        <taxon>Polyporaceae</taxon>
        <taxon>Dichomitus</taxon>
    </lineage>
</organism>